<reference evidence="3" key="1">
    <citation type="submission" date="2023-08" db="EMBL/GenBank/DDBJ databases">
        <authorList>
            <person name="Audoor S."/>
            <person name="Bilcke G."/>
        </authorList>
    </citation>
    <scope>NUCLEOTIDE SEQUENCE</scope>
</reference>
<dbReference type="PROSITE" id="PS50003">
    <property type="entry name" value="PH_DOMAIN"/>
    <property type="match status" value="1"/>
</dbReference>
<dbReference type="Proteomes" id="UP001295423">
    <property type="component" value="Unassembled WGS sequence"/>
</dbReference>
<evidence type="ECO:0000256" key="1">
    <source>
        <dbReference type="SAM" id="MobiDB-lite"/>
    </source>
</evidence>
<name>A0AAD2CPP6_9STRA</name>
<proteinExistence type="predicted"/>
<dbReference type="EMBL" id="CAKOGP040000557">
    <property type="protein sequence ID" value="CAJ1936203.1"/>
    <property type="molecule type" value="Genomic_DNA"/>
</dbReference>
<organism evidence="3 4">
    <name type="scientific">Cylindrotheca closterium</name>
    <dbReference type="NCBI Taxonomy" id="2856"/>
    <lineage>
        <taxon>Eukaryota</taxon>
        <taxon>Sar</taxon>
        <taxon>Stramenopiles</taxon>
        <taxon>Ochrophyta</taxon>
        <taxon>Bacillariophyta</taxon>
        <taxon>Bacillariophyceae</taxon>
        <taxon>Bacillariophycidae</taxon>
        <taxon>Bacillariales</taxon>
        <taxon>Bacillariaceae</taxon>
        <taxon>Cylindrotheca</taxon>
    </lineage>
</organism>
<dbReference type="Gene3D" id="2.30.29.30">
    <property type="entry name" value="Pleckstrin-homology domain (PH domain)/Phosphotyrosine-binding domain (PTB)"/>
    <property type="match status" value="1"/>
</dbReference>
<dbReference type="Pfam" id="PF00169">
    <property type="entry name" value="PH"/>
    <property type="match status" value="1"/>
</dbReference>
<evidence type="ECO:0000313" key="3">
    <source>
        <dbReference type="EMBL" id="CAJ1936203.1"/>
    </source>
</evidence>
<evidence type="ECO:0000259" key="2">
    <source>
        <dbReference type="PROSITE" id="PS50003"/>
    </source>
</evidence>
<dbReference type="SUPFAM" id="SSF50729">
    <property type="entry name" value="PH domain-like"/>
    <property type="match status" value="1"/>
</dbReference>
<dbReference type="InterPro" id="IPR001849">
    <property type="entry name" value="PH_domain"/>
</dbReference>
<protein>
    <recommendedName>
        <fullName evidence="2">PH domain-containing protein</fullName>
    </recommendedName>
</protein>
<evidence type="ECO:0000313" key="4">
    <source>
        <dbReference type="Proteomes" id="UP001295423"/>
    </source>
</evidence>
<accession>A0AAD2CPP6</accession>
<dbReference type="AlphaFoldDB" id="A0AAD2CPP6"/>
<dbReference type="InterPro" id="IPR011993">
    <property type="entry name" value="PH-like_dom_sf"/>
</dbReference>
<dbReference type="SMART" id="SM00233">
    <property type="entry name" value="PH"/>
    <property type="match status" value="1"/>
</dbReference>
<sequence length="597" mass="66496">MKKGESQRIYWQQWLTANGAKNGGTSRRELITSSAAIRISPDTAKAKDVTQLLRKTLNLSSLSSQKDSAAAFDAMVLVGTLYSLPNDYVQFEHNLMLARAQSNSASTSVTTISSTHAESFHVVKTLEPEDNPLSMRDKMMDHLRRLQDLAPSGRSNISPKFQWFFVPSSQPSTPPSPIPSCIDLDGYCTSMEEEEYESDNESLETGSTELCGTADALQLGAETEDMNNSQDSSILNTLSQMRPKEGKFEDPSQMNGSQNFNTMKSQIKELRRYVQMTQSQSTCILPVSGYLLKQSHVDRHVWRRVYCVLTGDHLWYVTRVPYSTTRNFPEVAKKHGRISLERALLLEPNKEYASSPLYRIPNGFEVVSAKGTSHVFRAPSRAVQIHWIQALSNKIMESFENSLMSHAELIVADESSARNKRLSTLAVDPLWTEIEADPQHIDSSIASVLQLGLDVSEYREQCRHIEASVLAKSPVVVVSEAAARSRRGDASREPIDAATVQLVQATWDMAMNLLSKATNVAMEIQTVSDTKQLSRSLEVLCRHVDYVITGQRRQSNGARQKENSSNREHSSDPPPTDLFDLLLAELQSIVGGNTMSC</sequence>
<feature type="compositionally biased region" description="Basic and acidic residues" evidence="1">
    <location>
        <begin position="559"/>
        <end position="571"/>
    </location>
</feature>
<dbReference type="CDD" id="cd00821">
    <property type="entry name" value="PH"/>
    <property type="match status" value="1"/>
</dbReference>
<feature type="domain" description="PH" evidence="2">
    <location>
        <begin position="284"/>
        <end position="396"/>
    </location>
</feature>
<comment type="caution">
    <text evidence="3">The sequence shown here is derived from an EMBL/GenBank/DDBJ whole genome shotgun (WGS) entry which is preliminary data.</text>
</comment>
<gene>
    <name evidence="3" type="ORF">CYCCA115_LOCUS5074</name>
</gene>
<keyword evidence="4" id="KW-1185">Reference proteome</keyword>
<feature type="region of interest" description="Disordered" evidence="1">
    <location>
        <begin position="552"/>
        <end position="577"/>
    </location>
</feature>